<dbReference type="Proteomes" id="UP000053058">
    <property type="component" value="Unassembled WGS sequence"/>
</dbReference>
<evidence type="ECO:0000313" key="3">
    <source>
        <dbReference type="EMBL" id="KSU03116.1"/>
    </source>
</evidence>
<reference evidence="4" key="1">
    <citation type="submission" date="2015-10" db="EMBL/GenBank/DDBJ databases">
        <title>Draft Genome Sequences of 11 Lactococcus lactis subspecies cremoris strains.</title>
        <authorList>
            <person name="Wels M."/>
            <person name="Backus L."/>
            <person name="Boekhorst J."/>
            <person name="Dijkstra A."/>
            <person name="Beerthuizen M."/>
            <person name="Kelly W."/>
            <person name="Siezen R."/>
            <person name="Bachmann H."/>
            <person name="Van Hijum S."/>
        </authorList>
    </citation>
    <scope>NUCLEOTIDE SEQUENCE [LARGE SCALE GENOMIC DNA]</scope>
    <source>
        <strain evidence="4">KF282</strain>
    </source>
</reference>
<dbReference type="Gene3D" id="3.20.20.70">
    <property type="entry name" value="Aldolase class I"/>
    <property type="match status" value="1"/>
</dbReference>
<dbReference type="InterPro" id="IPR017853">
    <property type="entry name" value="GH"/>
</dbReference>
<dbReference type="SUPFAM" id="SSF51445">
    <property type="entry name" value="(Trans)glycosidases"/>
    <property type="match status" value="1"/>
</dbReference>
<dbReference type="Pfam" id="PF19200">
    <property type="entry name" value="MupG_N"/>
    <property type="match status" value="1"/>
</dbReference>
<dbReference type="Pfam" id="PF05913">
    <property type="entry name" value="MupG_C"/>
    <property type="match status" value="1"/>
</dbReference>
<dbReference type="InterPro" id="IPR043894">
    <property type="entry name" value="MupG_C"/>
</dbReference>
<sequence length="376" mass="43182">MRNLGISLYPEKTDISQDIRYIELAKKYGFSRIFMNLLLFKVDDIQEITSKIKKILEHSNSLGYETYIDVNPFTLKALNIEYNNLTYFKELGVSGIRLDMGFSGKEEAEMTKNKQGLKIEINMSNDDHYLDRIFDYGPNTDQLTGCHNFFPQAYTGLSVDQFKKCSIKFIDKHLKTAAFVTSQHAEIGPWTIQEGLCSIEEHRNLSIKAQVTHLKMLGLTDDIIIGNAYATEQELKEMSEAFFSEEVSLTVMPERELTHIEREILEENSHTYRGDRSEFMIRSSMTRFTYRGQSIPADNNKNVIEKGDVLILNDDYGQYKGELQIALKARPTSSKINKIGSICNEELILLDSLQPFSDFKLKVVNEERLTNVNNQS</sequence>
<evidence type="ECO:0000313" key="4">
    <source>
        <dbReference type="Proteomes" id="UP000053058"/>
    </source>
</evidence>
<organism evidence="3 4">
    <name type="scientific">Lactococcus lactis subsp. lactis</name>
    <name type="common">Streptococcus lactis</name>
    <dbReference type="NCBI Taxonomy" id="1360"/>
    <lineage>
        <taxon>Bacteria</taxon>
        <taxon>Bacillati</taxon>
        <taxon>Bacillota</taxon>
        <taxon>Bacilli</taxon>
        <taxon>Lactobacillales</taxon>
        <taxon>Streptococcaceae</taxon>
        <taxon>Lactococcus</taxon>
    </lineage>
</organism>
<dbReference type="PATRIC" id="fig|1360.105.peg.1622"/>
<dbReference type="InterPro" id="IPR029000">
    <property type="entry name" value="Cyclophilin-like_dom_sf"/>
</dbReference>
<protein>
    <recommendedName>
        <fullName evidence="5">DUF871 domain-containing protein</fullName>
    </recommendedName>
</protein>
<dbReference type="PANTHER" id="PTHR38435:SF1">
    <property type="entry name" value="DUF871 DOMAIN-CONTAINING PROTEIN"/>
    <property type="match status" value="1"/>
</dbReference>
<dbReference type="RefSeq" id="WP_058219813.1">
    <property type="nucleotide sequence ID" value="NZ_LKLN01000075.1"/>
</dbReference>
<evidence type="ECO:0008006" key="5">
    <source>
        <dbReference type="Google" id="ProtNLM"/>
    </source>
</evidence>
<comment type="caution">
    <text evidence="3">The sequence shown here is derived from an EMBL/GenBank/DDBJ whole genome shotgun (WGS) entry which is preliminary data.</text>
</comment>
<name>A0A0V8CP34_LACLL</name>
<dbReference type="EMBL" id="LKLN01000075">
    <property type="protein sequence ID" value="KSU03116.1"/>
    <property type="molecule type" value="Genomic_DNA"/>
</dbReference>
<dbReference type="AlphaFoldDB" id="A0A0V8CP34"/>
<gene>
    <name evidence="3" type="ORF">KF282_1787</name>
</gene>
<evidence type="ECO:0000259" key="1">
    <source>
        <dbReference type="Pfam" id="PF05913"/>
    </source>
</evidence>
<dbReference type="InterPro" id="IPR013785">
    <property type="entry name" value="Aldolase_TIM"/>
</dbReference>
<dbReference type="InterPro" id="IPR043797">
    <property type="entry name" value="MupG_N"/>
</dbReference>
<dbReference type="Gene3D" id="2.40.100.10">
    <property type="entry name" value="Cyclophilin-like"/>
    <property type="match status" value="1"/>
</dbReference>
<dbReference type="SUPFAM" id="SSF50891">
    <property type="entry name" value="Cyclophilin-like"/>
    <property type="match status" value="1"/>
</dbReference>
<proteinExistence type="predicted"/>
<evidence type="ECO:0000259" key="2">
    <source>
        <dbReference type="Pfam" id="PF19200"/>
    </source>
</evidence>
<feature type="domain" description="6-phospho-N-acetylmuramidase C-terminal" evidence="1">
    <location>
        <begin position="248"/>
        <end position="362"/>
    </location>
</feature>
<accession>A0A0V8CP34</accession>
<feature type="domain" description="6-phospho-N-acetylmuramidase N-terminal" evidence="2">
    <location>
        <begin position="4"/>
        <end position="239"/>
    </location>
</feature>
<dbReference type="InterPro" id="IPR008589">
    <property type="entry name" value="MupG"/>
</dbReference>
<dbReference type="PANTHER" id="PTHR38435">
    <property type="match status" value="1"/>
</dbReference>